<protein>
    <submittedName>
        <fullName evidence="1">Phage portal protein</fullName>
    </submittedName>
</protein>
<keyword evidence="2" id="KW-1185">Reference proteome</keyword>
<evidence type="ECO:0000313" key="1">
    <source>
        <dbReference type="EMBL" id="WOI32873.1"/>
    </source>
</evidence>
<dbReference type="NCBIfam" id="TIGR01537">
    <property type="entry name" value="portal_HK97"/>
    <property type="match status" value="1"/>
</dbReference>
<dbReference type="InterPro" id="IPR006944">
    <property type="entry name" value="Phage/GTA_portal"/>
</dbReference>
<dbReference type="RefSeq" id="WP_317385147.1">
    <property type="nucleotide sequence ID" value="NZ_CP136704.1"/>
</dbReference>
<sequence>MRNELAAGQSGWLNANDAAASVTVSGVAVGQSTAMTISAAFDCVRKNAQAVATLPLAVYERQPDGSKHRIETDLSEILTVSPCPGMTAVDYWEGMAAQTVLNGNGYSERLEVGNRLVGLRPLQGVTPRRLPNGEFEYSFVDRGKREVLPAQKVFHVRGFGAGTGLGLSAIKYGANAFGAAVAADNSASEVFKSGLMASGVVTSDQTLTDPQRTTLERILETYRGSKNGGKIMALEAGLKFQPLQMNPEDVQLLDTRRFNVEDVCRWFGTPPVIVGHAAQGQTMWGSGVEAIMLSWLTLGLNPSLRKIEAQARLDLIPRERRRRWFVEFNREALLQMDSKAKGEFLSKMASSATMTANERRAKLNLPPHSDPSANDLLAQGAMLPIQDLGKD</sequence>
<evidence type="ECO:0000313" key="2">
    <source>
        <dbReference type="Proteomes" id="UP001302666"/>
    </source>
</evidence>
<name>A0ABZ0HDG5_TRISK</name>
<organism evidence="1 2">
    <name type="scientific">Tritonibacter scottomollicae</name>
    <name type="common">Epibacterium scottomollicae</name>
    <dbReference type="NCBI Taxonomy" id="483013"/>
    <lineage>
        <taxon>Bacteria</taxon>
        <taxon>Pseudomonadati</taxon>
        <taxon>Pseudomonadota</taxon>
        <taxon>Alphaproteobacteria</taxon>
        <taxon>Rhodobacterales</taxon>
        <taxon>Paracoccaceae</taxon>
        <taxon>Tritonibacter</taxon>
    </lineage>
</organism>
<proteinExistence type="predicted"/>
<reference evidence="1 2" key="1">
    <citation type="submission" date="2023-10" db="EMBL/GenBank/DDBJ databases">
        <title>Eight complete genome sequences of bacteria isolated from laboratory stock of Giant Kelp gametophytes.</title>
        <authorList>
            <person name="Tolentino B."/>
            <person name="Nuzhdin S."/>
        </authorList>
    </citation>
    <scope>NUCLEOTIDE SEQUENCE [LARGE SCALE GENOMIC DNA]</scope>
    <source>
        <strain evidence="1 2">LC.270.F.C4</strain>
    </source>
</reference>
<dbReference type="InterPro" id="IPR006427">
    <property type="entry name" value="Portal_HK97"/>
</dbReference>
<dbReference type="EMBL" id="CP136704">
    <property type="protein sequence ID" value="WOI32873.1"/>
    <property type="molecule type" value="Genomic_DNA"/>
</dbReference>
<dbReference type="Pfam" id="PF04860">
    <property type="entry name" value="Phage_portal"/>
    <property type="match status" value="1"/>
</dbReference>
<accession>A0ABZ0HDG5</accession>
<dbReference type="Proteomes" id="UP001302666">
    <property type="component" value="Chromosome"/>
</dbReference>
<gene>
    <name evidence="1" type="ORF">R1T40_18345</name>
</gene>